<dbReference type="PANTHER" id="PTHR46939">
    <property type="entry name" value="ZINC FINGER CCHC DOMAIN-CONTAINING PROTEIN 2"/>
    <property type="match status" value="1"/>
</dbReference>
<evidence type="ECO:0000256" key="1">
    <source>
        <dbReference type="PROSITE-ProRule" id="PRU00047"/>
    </source>
</evidence>
<feature type="transmembrane region" description="Helical" evidence="3">
    <location>
        <begin position="1010"/>
        <end position="1029"/>
    </location>
</feature>
<feature type="compositionally biased region" description="Low complexity" evidence="2">
    <location>
        <begin position="765"/>
        <end position="781"/>
    </location>
</feature>
<dbReference type="PANTHER" id="PTHR46939:SF1">
    <property type="entry name" value="ZINC FINGER CCHC DOMAIN-CONTAINING PROTEIN 2"/>
    <property type="match status" value="1"/>
</dbReference>
<keyword evidence="1" id="KW-0479">Metal-binding</keyword>
<feature type="region of interest" description="Disordered" evidence="2">
    <location>
        <begin position="172"/>
        <end position="204"/>
    </location>
</feature>
<organism evidence="5 6">
    <name type="scientific">Clupea harengus</name>
    <name type="common">Atlantic herring</name>
    <dbReference type="NCBI Taxonomy" id="7950"/>
    <lineage>
        <taxon>Eukaryota</taxon>
        <taxon>Metazoa</taxon>
        <taxon>Chordata</taxon>
        <taxon>Craniata</taxon>
        <taxon>Vertebrata</taxon>
        <taxon>Euteleostomi</taxon>
        <taxon>Actinopterygii</taxon>
        <taxon>Neopterygii</taxon>
        <taxon>Teleostei</taxon>
        <taxon>Clupei</taxon>
        <taxon>Clupeiformes</taxon>
        <taxon>Clupeoidei</taxon>
        <taxon>Clupeidae</taxon>
        <taxon>Clupea</taxon>
    </lineage>
</organism>
<feature type="compositionally biased region" description="Polar residues" evidence="2">
    <location>
        <begin position="752"/>
        <end position="763"/>
    </location>
</feature>
<proteinExistence type="predicted"/>
<dbReference type="Proteomes" id="UP000515152">
    <property type="component" value="Chromosome 22"/>
</dbReference>
<name>A0A6P8EU86_CLUHA</name>
<keyword evidence="3" id="KW-1133">Transmembrane helix</keyword>
<dbReference type="Pfam" id="PF25479">
    <property type="entry name" value="Vts1"/>
    <property type="match status" value="1"/>
</dbReference>
<protein>
    <submittedName>
        <fullName evidence="6">Zinc finger CCHC domain-containing protein 2 isoform X1</fullName>
    </submittedName>
</protein>
<feature type="region of interest" description="Disordered" evidence="2">
    <location>
        <begin position="1"/>
        <end position="24"/>
    </location>
</feature>
<dbReference type="Pfam" id="PF26034">
    <property type="entry name" value="PHAT_SMAUG"/>
    <property type="match status" value="1"/>
</dbReference>
<dbReference type="KEGG" id="char:105907052"/>
<dbReference type="RefSeq" id="XP_031415746.1">
    <property type="nucleotide sequence ID" value="XM_031559886.2"/>
</dbReference>
<sequence>MLKMKLPMRAAEEGDNSVEEDQENNDSNFHAHHLISNSVPYNGTEDSGGRPASPLPQLNKEAVFEWFGLHLSPAKRIEFMCGLLHMCQPFELRFLGSCLEDLARKDFYILRDYEIKANSQTDLGLLVDVSDPVVHSKLLVCLSLLGSENRECAGILFRTLSHVYSSLDLKNGGVSPSKHDQARNPTNGGTESGKTEPPHRPTLEMESGINLNVSSLEQLALLFTMASLHPAFPFHQRETIRLQLDNVETAIEEYRRKSDSNETPTANEFRKSDYLCPHTGRGRARSSHPSRSARGEAVQIEKILLKEISASSWEYSFEVLCSDQSSSNVTKSHLELENFLLKLPKRHCSETCEKGLLRLLTQRCQHDPRDLERMLKEKFLSLPLDFRQMWAVCSFFLSDSSLSHCSHCSSTPAGKPCQSTGHCNDCSETSSLEEALSDLDLEPSGRAGAWMKRSSKGAGRGWQCCRSHPRESRRRGRSAHNGEVEWGCHSPSRTPGLGACAAHSEQCCVGEKRSCAAGKKPKARASGADRERMRRGEAEQSFVPNGIRRPSAAQKIRQATGPDAYGETSSESSYSTTSSPQHLQHTSLQSEDDEDEDDDDDDEDDRDTGSQSDNSLQDTGTLRAHPAKGINGKAVALVNPMLPPALEKDPSKQAETTDGIQSPPFYTKPTATLEPILATSRDTLGSSTLSHDKPPVATVSALSIFAHHASDATAVVPSSPLSLHPATSLPPHTSLPLRVQGGAVPPAVPTHAPSTRPTPSPVLTHSAAHSSGSSSACGNPMGLTTGMGTAAGTPMQMPAQPQANPQLGCNACGCRGSCGGNGMVGGGGGGGGVGGGGGGGHQATTGFFLPPQQLAPRQMFSAAPLPFLHLPSLCSANYPPGTQAHQNSTGHTAAGGPAGQPLSFYPHAGTHHAHAPHAPPAFPTNPLMHAHSEHLLAAQTGYGLPQMATFSRFYAPMFPSMPMLPGGTTGGGMKKGINMSCYNCGLSGHYAHECKQHAADSGHPGNGGGIAVAAAAAAAAAVAASAASFNGRARR</sequence>
<keyword evidence="3" id="KW-0472">Membrane</keyword>
<evidence type="ECO:0000259" key="4">
    <source>
        <dbReference type="PROSITE" id="PS50158"/>
    </source>
</evidence>
<feature type="compositionally biased region" description="Polar residues" evidence="2">
    <location>
        <begin position="580"/>
        <end position="589"/>
    </location>
</feature>
<dbReference type="GO" id="GO:0008270">
    <property type="term" value="F:zinc ion binding"/>
    <property type="evidence" value="ECO:0007669"/>
    <property type="project" value="UniProtKB-KW"/>
</dbReference>
<dbReference type="GeneID" id="105907052"/>
<feature type="region of interest" description="Disordered" evidence="2">
    <location>
        <begin position="518"/>
        <end position="628"/>
    </location>
</feature>
<dbReference type="PROSITE" id="PS50158">
    <property type="entry name" value="ZF_CCHC"/>
    <property type="match status" value="1"/>
</dbReference>
<dbReference type="InterPro" id="IPR057327">
    <property type="entry name" value="Vts1_dom"/>
</dbReference>
<keyword evidence="1" id="KW-0862">Zinc</keyword>
<dbReference type="AlphaFoldDB" id="A0A6P8EU86"/>
<accession>A0A6P8EU86</accession>
<dbReference type="CTD" id="54877"/>
<feature type="domain" description="CCHC-type" evidence="4">
    <location>
        <begin position="981"/>
        <end position="996"/>
    </location>
</feature>
<feature type="region of interest" description="Disordered" evidence="2">
    <location>
        <begin position="881"/>
        <end position="926"/>
    </location>
</feature>
<feature type="compositionally biased region" description="Polar residues" evidence="2">
    <location>
        <begin position="609"/>
        <end position="620"/>
    </location>
</feature>
<dbReference type="InterPro" id="IPR042793">
    <property type="entry name" value="ZCCHC2"/>
</dbReference>
<evidence type="ECO:0000313" key="6">
    <source>
        <dbReference type="RefSeq" id="XP_031415746.1"/>
    </source>
</evidence>
<dbReference type="GO" id="GO:0003676">
    <property type="term" value="F:nucleic acid binding"/>
    <property type="evidence" value="ECO:0007669"/>
    <property type="project" value="InterPro"/>
</dbReference>
<evidence type="ECO:0000256" key="3">
    <source>
        <dbReference type="SAM" id="Phobius"/>
    </source>
</evidence>
<feature type="compositionally biased region" description="Acidic residues" evidence="2">
    <location>
        <begin position="590"/>
        <end position="606"/>
    </location>
</feature>
<feature type="region of interest" description="Disordered" evidence="2">
    <location>
        <begin position="643"/>
        <end position="671"/>
    </location>
</feature>
<evidence type="ECO:0000313" key="5">
    <source>
        <dbReference type="Proteomes" id="UP000515152"/>
    </source>
</evidence>
<reference evidence="6" key="1">
    <citation type="submission" date="2025-08" db="UniProtKB">
        <authorList>
            <consortium name="RefSeq"/>
        </authorList>
    </citation>
    <scope>IDENTIFICATION</scope>
</reference>
<dbReference type="InterPro" id="IPR058599">
    <property type="entry name" value="PHAT_Smg/ZCCHC2-like"/>
</dbReference>
<dbReference type="OrthoDB" id="6361509at2759"/>
<dbReference type="SMART" id="SM00343">
    <property type="entry name" value="ZnF_C2HC"/>
    <property type="match status" value="1"/>
</dbReference>
<keyword evidence="1" id="KW-0863">Zinc-finger</keyword>
<feature type="compositionally biased region" description="Basic and acidic residues" evidence="2">
    <location>
        <begin position="527"/>
        <end position="538"/>
    </location>
</feature>
<feature type="region of interest" description="Disordered" evidence="2">
    <location>
        <begin position="717"/>
        <end position="781"/>
    </location>
</feature>
<feature type="compositionally biased region" description="Basic and acidic residues" evidence="2">
    <location>
        <begin position="193"/>
        <end position="203"/>
    </location>
</feature>
<keyword evidence="3" id="KW-0812">Transmembrane</keyword>
<feature type="region of interest" description="Disordered" evidence="2">
    <location>
        <begin position="255"/>
        <end position="294"/>
    </location>
</feature>
<evidence type="ECO:0000256" key="2">
    <source>
        <dbReference type="SAM" id="MobiDB-lite"/>
    </source>
</evidence>
<dbReference type="InterPro" id="IPR001878">
    <property type="entry name" value="Znf_CCHC"/>
</dbReference>
<gene>
    <name evidence="6" type="primary">zcchc2</name>
</gene>
<feature type="compositionally biased region" description="Acidic residues" evidence="2">
    <location>
        <begin position="13"/>
        <end position="24"/>
    </location>
</feature>
<feature type="compositionally biased region" description="Low complexity" evidence="2">
    <location>
        <begin position="567"/>
        <end position="579"/>
    </location>
</feature>
<keyword evidence="5" id="KW-1185">Reference proteome</keyword>